<comment type="caution">
    <text evidence="6">The sequence shown here is derived from an EMBL/GenBank/DDBJ whole genome shotgun (WGS) entry which is preliminary data.</text>
</comment>
<dbReference type="InterPro" id="IPR027417">
    <property type="entry name" value="P-loop_NTPase"/>
</dbReference>
<evidence type="ECO:0000256" key="3">
    <source>
        <dbReference type="ARBA" id="ARBA00022741"/>
    </source>
</evidence>
<dbReference type="InterPro" id="IPR017871">
    <property type="entry name" value="ABC_transporter-like_CS"/>
</dbReference>
<dbReference type="OrthoDB" id="9804819at2"/>
<dbReference type="SMART" id="SM00382">
    <property type="entry name" value="AAA"/>
    <property type="match status" value="1"/>
</dbReference>
<dbReference type="InterPro" id="IPR003593">
    <property type="entry name" value="AAA+_ATPase"/>
</dbReference>
<keyword evidence="3" id="KW-0547">Nucleotide-binding</keyword>
<sequence length="302" mass="32213">MIEIRDLTKAYGERRAVDGLSFRVAAGRVTGFLGPNGAGKSTTLRTVLGLDRPTAGEALIDGLPYQRLAEPLRRVGALLDAQAVHGGRTAAGHLRWIAASHRLPARRIDEVLALVGLTDAADRRIRTFSLGMRQRLGIAAALLGDPAALLLDEPVNGLDAEGIRWIRTLLRRLADEGRAVLVSSHLMAEMAQTADHLVVIGRGRLLADTSTAAFLTEHGRRRTRVRAVDPAALAALLAETHPAAAPLGDGGYDVPDADPGELGALAASRRVALVELSVTHDSLEEAFMRMTADTVEYRTVTA</sequence>
<evidence type="ECO:0000256" key="2">
    <source>
        <dbReference type="ARBA" id="ARBA00022448"/>
    </source>
</evidence>
<dbReference type="Pfam" id="PF00005">
    <property type="entry name" value="ABC_tran"/>
    <property type="match status" value="1"/>
</dbReference>
<protein>
    <submittedName>
        <fullName evidence="6">ABC transporter</fullName>
    </submittedName>
</protein>
<gene>
    <name evidence="6" type="ORF">TR51_25830</name>
</gene>
<dbReference type="EMBL" id="JXZB01000004">
    <property type="protein sequence ID" value="KIQ62452.1"/>
    <property type="molecule type" value="Genomic_DNA"/>
</dbReference>
<proteinExistence type="inferred from homology"/>
<dbReference type="STRING" id="2064.TR51_25830"/>
<evidence type="ECO:0000313" key="6">
    <source>
        <dbReference type="EMBL" id="KIQ62452.1"/>
    </source>
</evidence>
<organism evidence="6 7">
    <name type="scientific">Kitasatospora griseola</name>
    <name type="common">Streptomyces griseolosporeus</name>
    <dbReference type="NCBI Taxonomy" id="2064"/>
    <lineage>
        <taxon>Bacteria</taxon>
        <taxon>Bacillati</taxon>
        <taxon>Actinomycetota</taxon>
        <taxon>Actinomycetes</taxon>
        <taxon>Kitasatosporales</taxon>
        <taxon>Streptomycetaceae</taxon>
        <taxon>Kitasatospora</taxon>
    </lineage>
</organism>
<dbReference type="Proteomes" id="UP000032066">
    <property type="component" value="Unassembled WGS sequence"/>
</dbReference>
<name>A0A0D0PPT0_KITGR</name>
<accession>A0A0D0PPT0</accession>
<dbReference type="PROSITE" id="PS00211">
    <property type="entry name" value="ABC_TRANSPORTER_1"/>
    <property type="match status" value="1"/>
</dbReference>
<dbReference type="PANTHER" id="PTHR43335:SF4">
    <property type="entry name" value="ABC TRANSPORTER, ATP-BINDING PROTEIN"/>
    <property type="match status" value="1"/>
</dbReference>
<dbReference type="PANTHER" id="PTHR43335">
    <property type="entry name" value="ABC TRANSPORTER, ATP-BINDING PROTEIN"/>
    <property type="match status" value="1"/>
</dbReference>
<dbReference type="PROSITE" id="PS50893">
    <property type="entry name" value="ABC_TRANSPORTER_2"/>
    <property type="match status" value="1"/>
</dbReference>
<dbReference type="Gene3D" id="3.40.50.300">
    <property type="entry name" value="P-loop containing nucleotide triphosphate hydrolases"/>
    <property type="match status" value="1"/>
</dbReference>
<dbReference type="PATRIC" id="fig|2064.6.peg.5494"/>
<keyword evidence="2" id="KW-0813">Transport</keyword>
<evidence type="ECO:0000256" key="1">
    <source>
        <dbReference type="ARBA" id="ARBA00005417"/>
    </source>
</evidence>
<evidence type="ECO:0000256" key="4">
    <source>
        <dbReference type="ARBA" id="ARBA00022840"/>
    </source>
</evidence>
<feature type="domain" description="ABC transporter" evidence="5">
    <location>
        <begin position="2"/>
        <end position="227"/>
    </location>
</feature>
<keyword evidence="4" id="KW-0067">ATP-binding</keyword>
<dbReference type="AlphaFoldDB" id="A0A0D0PPT0"/>
<reference evidence="6 7" key="1">
    <citation type="submission" date="2015-02" db="EMBL/GenBank/DDBJ databases">
        <title>Draft genome sequence of Kitasatospora griseola MF730-N6, a bafilomycin, terpentecin and satosporin producer.</title>
        <authorList>
            <person name="Arens J.C."/>
            <person name="Haltli B."/>
            <person name="Kerr R.G."/>
        </authorList>
    </citation>
    <scope>NUCLEOTIDE SEQUENCE [LARGE SCALE GENOMIC DNA]</scope>
    <source>
        <strain evidence="6 7">MF730-N6</strain>
    </source>
</reference>
<dbReference type="SUPFAM" id="SSF52540">
    <property type="entry name" value="P-loop containing nucleoside triphosphate hydrolases"/>
    <property type="match status" value="1"/>
</dbReference>
<keyword evidence="7" id="KW-1185">Reference proteome</keyword>
<comment type="similarity">
    <text evidence="1">Belongs to the ABC transporter superfamily.</text>
</comment>
<dbReference type="RefSeq" id="WP_043914452.1">
    <property type="nucleotide sequence ID" value="NZ_JXZB01000004.1"/>
</dbReference>
<dbReference type="GO" id="GO:0005524">
    <property type="term" value="F:ATP binding"/>
    <property type="evidence" value="ECO:0007669"/>
    <property type="project" value="UniProtKB-KW"/>
</dbReference>
<evidence type="ECO:0000313" key="7">
    <source>
        <dbReference type="Proteomes" id="UP000032066"/>
    </source>
</evidence>
<evidence type="ECO:0000259" key="5">
    <source>
        <dbReference type="PROSITE" id="PS50893"/>
    </source>
</evidence>
<dbReference type="GO" id="GO:0016887">
    <property type="term" value="F:ATP hydrolysis activity"/>
    <property type="evidence" value="ECO:0007669"/>
    <property type="project" value="InterPro"/>
</dbReference>
<dbReference type="CDD" id="cd03268">
    <property type="entry name" value="ABC_BcrA_bacitracin_resist"/>
    <property type="match status" value="1"/>
</dbReference>
<dbReference type="InterPro" id="IPR003439">
    <property type="entry name" value="ABC_transporter-like_ATP-bd"/>
</dbReference>